<feature type="compositionally biased region" description="Basic and acidic residues" evidence="1">
    <location>
        <begin position="1"/>
        <end position="17"/>
    </location>
</feature>
<dbReference type="GO" id="GO:0004519">
    <property type="term" value="F:endonuclease activity"/>
    <property type="evidence" value="ECO:0007669"/>
    <property type="project" value="UniProtKB-KW"/>
</dbReference>
<feature type="region of interest" description="Disordered" evidence="1">
    <location>
        <begin position="1"/>
        <end position="66"/>
    </location>
</feature>
<evidence type="ECO:0000313" key="2">
    <source>
        <dbReference type="EMBL" id="KAL2539107.1"/>
    </source>
</evidence>
<keyword evidence="2" id="KW-0255">Endonuclease</keyword>
<keyword evidence="2" id="KW-0540">Nuclease</keyword>
<dbReference type="AlphaFoldDB" id="A0ABD1VPD5"/>
<feature type="compositionally biased region" description="Polar residues" evidence="1">
    <location>
        <begin position="189"/>
        <end position="199"/>
    </location>
</feature>
<comment type="caution">
    <text evidence="2">The sequence shown here is derived from an EMBL/GenBank/DDBJ whole genome shotgun (WGS) entry which is preliminary data.</text>
</comment>
<sequence length="257" mass="28665">MKVEKVEAANEHVETQKKIAKHTSERKRKIGIETQSVTTTGEDEHAFPPAKDANKDNKRRARDGRNARLIKDVATLEIENTKDKNLNGVKPAVKGNQFNTEESRGNRTSDHQINVGKADMGKGENNGNTRSHFNNSEKGNESHKHLKRIATDERGSKPAKHDECRQKIKMGTLPSEKCYKQKDEVGDGASNQVEVPKNSTVKRKQQREAVDALLSSALISTKKPESFRKSLSVKRTLSTSSGGDQIRPPKPRKDSDH</sequence>
<accession>A0ABD1VPD5</accession>
<proteinExistence type="predicted"/>
<reference evidence="3" key="1">
    <citation type="submission" date="2024-07" db="EMBL/GenBank/DDBJ databases">
        <title>Two chromosome-level genome assemblies of Korean endemic species Abeliophyllum distichum and Forsythia ovata (Oleaceae).</title>
        <authorList>
            <person name="Jang H."/>
        </authorList>
    </citation>
    <scope>NUCLEOTIDE SEQUENCE [LARGE SCALE GENOMIC DNA]</scope>
</reference>
<gene>
    <name evidence="2" type="ORF">Adt_00085</name>
</gene>
<name>A0ABD1VPD5_9LAMI</name>
<keyword evidence="3" id="KW-1185">Reference proteome</keyword>
<dbReference type="Proteomes" id="UP001604336">
    <property type="component" value="Unassembled WGS sequence"/>
</dbReference>
<dbReference type="EMBL" id="JBFOLK010000001">
    <property type="protein sequence ID" value="KAL2539107.1"/>
    <property type="molecule type" value="Genomic_DNA"/>
</dbReference>
<feature type="compositionally biased region" description="Basic and acidic residues" evidence="1">
    <location>
        <begin position="42"/>
        <end position="56"/>
    </location>
</feature>
<feature type="compositionally biased region" description="Polar residues" evidence="1">
    <location>
        <begin position="233"/>
        <end position="243"/>
    </location>
</feature>
<feature type="compositionally biased region" description="Basic and acidic residues" evidence="1">
    <location>
        <begin position="138"/>
        <end position="166"/>
    </location>
</feature>
<feature type="region of interest" description="Disordered" evidence="1">
    <location>
        <begin position="86"/>
        <end position="207"/>
    </location>
</feature>
<feature type="compositionally biased region" description="Basic residues" evidence="1">
    <location>
        <begin position="18"/>
        <end position="29"/>
    </location>
</feature>
<evidence type="ECO:0000313" key="3">
    <source>
        <dbReference type="Proteomes" id="UP001604336"/>
    </source>
</evidence>
<feature type="compositionally biased region" description="Polar residues" evidence="1">
    <location>
        <begin position="125"/>
        <end position="137"/>
    </location>
</feature>
<feature type="compositionally biased region" description="Basic and acidic residues" evidence="1">
    <location>
        <begin position="101"/>
        <end position="110"/>
    </location>
</feature>
<keyword evidence="2" id="KW-0378">Hydrolase</keyword>
<evidence type="ECO:0000256" key="1">
    <source>
        <dbReference type="SAM" id="MobiDB-lite"/>
    </source>
</evidence>
<feature type="region of interest" description="Disordered" evidence="1">
    <location>
        <begin position="221"/>
        <end position="257"/>
    </location>
</feature>
<protein>
    <submittedName>
        <fullName evidence="2">tRNA-splicing endonuclease positive effector (SEN1)</fullName>
    </submittedName>
</protein>
<organism evidence="2 3">
    <name type="scientific">Abeliophyllum distichum</name>
    <dbReference type="NCBI Taxonomy" id="126358"/>
    <lineage>
        <taxon>Eukaryota</taxon>
        <taxon>Viridiplantae</taxon>
        <taxon>Streptophyta</taxon>
        <taxon>Embryophyta</taxon>
        <taxon>Tracheophyta</taxon>
        <taxon>Spermatophyta</taxon>
        <taxon>Magnoliopsida</taxon>
        <taxon>eudicotyledons</taxon>
        <taxon>Gunneridae</taxon>
        <taxon>Pentapetalae</taxon>
        <taxon>asterids</taxon>
        <taxon>lamiids</taxon>
        <taxon>Lamiales</taxon>
        <taxon>Oleaceae</taxon>
        <taxon>Forsythieae</taxon>
        <taxon>Abeliophyllum</taxon>
    </lineage>
</organism>